<name>A0AAQ3PGC1_PASNO</name>
<dbReference type="GO" id="GO:0016405">
    <property type="term" value="F:CoA-ligase activity"/>
    <property type="evidence" value="ECO:0007669"/>
    <property type="project" value="TreeGrafter"/>
</dbReference>
<dbReference type="PANTHER" id="PTHR24096:SF377">
    <property type="entry name" value="4-COUMARATE--COA LIGASE-LIKE 7"/>
    <property type="match status" value="1"/>
</dbReference>
<dbReference type="SUPFAM" id="SSF56801">
    <property type="entry name" value="Acetyl-CoA synthetase-like"/>
    <property type="match status" value="1"/>
</dbReference>
<dbReference type="PANTHER" id="PTHR24096">
    <property type="entry name" value="LONG-CHAIN-FATTY-ACID--COA LIGASE"/>
    <property type="match status" value="1"/>
</dbReference>
<dbReference type="GO" id="GO:0016878">
    <property type="term" value="F:acid-thiol ligase activity"/>
    <property type="evidence" value="ECO:0007669"/>
    <property type="project" value="UniProtKB-ARBA"/>
</dbReference>
<keyword evidence="3" id="KW-0067">ATP-binding</keyword>
<evidence type="ECO:0000259" key="4">
    <source>
        <dbReference type="Pfam" id="PF00501"/>
    </source>
</evidence>
<dbReference type="AlphaFoldDB" id="A0AAQ3PGC1"/>
<keyword evidence="2" id="KW-0547">Nucleotide-binding</keyword>
<accession>A0AAQ3PGC1</accession>
<dbReference type="EMBL" id="CP144745">
    <property type="protein sequence ID" value="WVZ50669.1"/>
    <property type="molecule type" value="Genomic_DNA"/>
</dbReference>
<dbReference type="InterPro" id="IPR000873">
    <property type="entry name" value="AMP-dep_synth/lig_dom"/>
</dbReference>
<evidence type="ECO:0000313" key="6">
    <source>
        <dbReference type="Proteomes" id="UP001341281"/>
    </source>
</evidence>
<sequence length="343" mass="35602">MAAVDPRSGYCAATGTFHSLHQPPALPPPTQSLAFPAFALSLLPSPLPPHAALVDAATGEAVSFPAFLARVRALARSLRAELGLSRGDVALVLAPNSVHVPVLVYALMSIGAVVSPVNPTLTAGEIARLVEISKPAIAFAVPTTATKLPSGLPAVLLDSPMFHGWLQLQGGGEHGGDEPAAVVVQQSDTAAIEYSSGTTAAVKAVALSHGSFIAALALIYEQSGRRRLDMDHAPPRRVLQARSIATSMGFIQMLVTPALGDTLVLMSCAVEEGVRDIMGMVERHRVTDTAVPPPLVVAMARGEAAGFDVSSLRRLLCGGAALPVHAEAEFRRHFPGVLLGVVS</sequence>
<gene>
    <name evidence="5" type="ORF">U9M48_001901</name>
</gene>
<organism evidence="5 6">
    <name type="scientific">Paspalum notatum var. saurae</name>
    <dbReference type="NCBI Taxonomy" id="547442"/>
    <lineage>
        <taxon>Eukaryota</taxon>
        <taxon>Viridiplantae</taxon>
        <taxon>Streptophyta</taxon>
        <taxon>Embryophyta</taxon>
        <taxon>Tracheophyta</taxon>
        <taxon>Spermatophyta</taxon>
        <taxon>Magnoliopsida</taxon>
        <taxon>Liliopsida</taxon>
        <taxon>Poales</taxon>
        <taxon>Poaceae</taxon>
        <taxon>PACMAD clade</taxon>
        <taxon>Panicoideae</taxon>
        <taxon>Andropogonodae</taxon>
        <taxon>Paspaleae</taxon>
        <taxon>Paspalinae</taxon>
        <taxon>Paspalum</taxon>
    </lineage>
</organism>
<evidence type="ECO:0000313" key="5">
    <source>
        <dbReference type="EMBL" id="WVZ50669.1"/>
    </source>
</evidence>
<dbReference type="Proteomes" id="UP001341281">
    <property type="component" value="Chromosome 01"/>
</dbReference>
<dbReference type="InterPro" id="IPR042099">
    <property type="entry name" value="ANL_N_sf"/>
</dbReference>
<feature type="domain" description="AMP-dependent synthetase/ligase" evidence="4">
    <location>
        <begin position="49"/>
        <end position="336"/>
    </location>
</feature>
<dbReference type="Gene3D" id="3.40.50.12780">
    <property type="entry name" value="N-terminal domain of ligase-like"/>
    <property type="match status" value="1"/>
</dbReference>
<proteinExistence type="predicted"/>
<protein>
    <recommendedName>
        <fullName evidence="4">AMP-dependent synthetase/ligase domain-containing protein</fullName>
    </recommendedName>
</protein>
<keyword evidence="1" id="KW-0436">Ligase</keyword>
<keyword evidence="6" id="KW-1185">Reference proteome</keyword>
<dbReference type="Pfam" id="PF00501">
    <property type="entry name" value="AMP-binding"/>
    <property type="match status" value="1"/>
</dbReference>
<evidence type="ECO:0000256" key="2">
    <source>
        <dbReference type="ARBA" id="ARBA00022741"/>
    </source>
</evidence>
<evidence type="ECO:0000256" key="3">
    <source>
        <dbReference type="ARBA" id="ARBA00022840"/>
    </source>
</evidence>
<reference evidence="5 6" key="1">
    <citation type="submission" date="2024-02" db="EMBL/GenBank/DDBJ databases">
        <title>High-quality chromosome-scale genome assembly of Pensacola bahiagrass (Paspalum notatum Flugge var. saurae).</title>
        <authorList>
            <person name="Vega J.M."/>
            <person name="Podio M."/>
            <person name="Orjuela J."/>
            <person name="Siena L.A."/>
            <person name="Pessino S.C."/>
            <person name="Combes M.C."/>
            <person name="Mariac C."/>
            <person name="Albertini E."/>
            <person name="Pupilli F."/>
            <person name="Ortiz J.P.A."/>
            <person name="Leblanc O."/>
        </authorList>
    </citation>
    <scope>NUCLEOTIDE SEQUENCE [LARGE SCALE GENOMIC DNA]</scope>
    <source>
        <strain evidence="5">R1</strain>
        <tissue evidence="5">Leaf</tissue>
    </source>
</reference>
<evidence type="ECO:0000256" key="1">
    <source>
        <dbReference type="ARBA" id="ARBA00022598"/>
    </source>
</evidence>
<dbReference type="GO" id="GO:0005524">
    <property type="term" value="F:ATP binding"/>
    <property type="evidence" value="ECO:0007669"/>
    <property type="project" value="UniProtKB-KW"/>
</dbReference>